<dbReference type="Proteomes" id="UP000286260">
    <property type="component" value="Unassembled WGS sequence"/>
</dbReference>
<comment type="caution">
    <text evidence="1">The sequence shown here is derived from an EMBL/GenBank/DDBJ whole genome shotgun (WGS) entry which is preliminary data.</text>
</comment>
<gene>
    <name evidence="1" type="ORF">DW828_15570</name>
</gene>
<sequence>MNTMAMNLLNTIILCLFLPLDIVSQVHDTDTLCYKNDTIYQELRITRVNEKRIYFVLSSTKEDGKLTDMHKGYASISDYAYLASETDFAEDGSLYPVVEYWYEDSDISFSIRVSYDMGLATISCAESLSLPYIYKLKKK</sequence>
<name>A0A3R6B8K8_9BACT</name>
<evidence type="ECO:0000313" key="2">
    <source>
        <dbReference type="Proteomes" id="UP000286260"/>
    </source>
</evidence>
<reference evidence="1 2" key="1">
    <citation type="submission" date="2018-08" db="EMBL/GenBank/DDBJ databases">
        <title>A genome reference for cultivated species of the human gut microbiota.</title>
        <authorList>
            <person name="Zou Y."/>
            <person name="Xue W."/>
            <person name="Luo G."/>
        </authorList>
    </citation>
    <scope>NUCLEOTIDE SEQUENCE [LARGE SCALE GENOMIC DNA]</scope>
    <source>
        <strain evidence="1 2">AM34-17</strain>
    </source>
</reference>
<evidence type="ECO:0000313" key="1">
    <source>
        <dbReference type="EMBL" id="RHC81488.1"/>
    </source>
</evidence>
<protein>
    <submittedName>
        <fullName evidence="1">Uncharacterized protein</fullName>
    </submittedName>
</protein>
<accession>A0A3R6B8K8</accession>
<dbReference type="EMBL" id="QSII01000024">
    <property type="protein sequence ID" value="RHC81488.1"/>
    <property type="molecule type" value="Genomic_DNA"/>
</dbReference>
<dbReference type="AlphaFoldDB" id="A0A3R6B8K8"/>
<organism evidence="1 2">
    <name type="scientific">Parabacteroides merdae</name>
    <dbReference type="NCBI Taxonomy" id="46503"/>
    <lineage>
        <taxon>Bacteria</taxon>
        <taxon>Pseudomonadati</taxon>
        <taxon>Bacteroidota</taxon>
        <taxon>Bacteroidia</taxon>
        <taxon>Bacteroidales</taxon>
        <taxon>Tannerellaceae</taxon>
        <taxon>Parabacteroides</taxon>
    </lineage>
</organism>
<proteinExistence type="predicted"/>